<evidence type="ECO:0000313" key="5">
    <source>
        <dbReference type="Proteomes" id="UP000622638"/>
    </source>
</evidence>
<protein>
    <submittedName>
        <fullName evidence="2">Lipoprotein</fullName>
    </submittedName>
</protein>
<feature type="signal peptide" evidence="1">
    <location>
        <begin position="1"/>
        <end position="22"/>
    </location>
</feature>
<dbReference type="AlphaFoldDB" id="A0A6I3SXU9"/>
<sequence>MKRIIGKLAALGALAAIVTGCATQPPQRKDYTAFRQADPRSVLVVPVVSRSVDVDAPDYFLSTISQPIAERGYYVFPVNLIKRVMEDDGLGDANLVHASATPKLAELFGADAVLYVVIERWDSKYAVFSTVTTVELSYSLKNGKSGNELWKHSEKMAYDPAAQQSQGGLAGLIAKAVVAAIEKAKPNYIPLARSVNGASVVRAGHGLPAGPYDPGYKADQQQF</sequence>
<dbReference type="InterPro" id="IPR008517">
    <property type="entry name" value="GNA1162-like"/>
</dbReference>
<keyword evidence="5" id="KW-1185">Reference proteome</keyword>
<accession>A0A6I3SXU9</accession>
<keyword evidence="1" id="KW-0732">Signal</keyword>
<dbReference type="Proteomes" id="UP000430634">
    <property type="component" value="Unassembled WGS sequence"/>
</dbReference>
<dbReference type="Pfam" id="PF05643">
    <property type="entry name" value="GNA1162-like"/>
    <property type="match status" value="1"/>
</dbReference>
<dbReference type="OrthoDB" id="1014694at2"/>
<dbReference type="EMBL" id="BMKG01000001">
    <property type="protein sequence ID" value="GGB84952.1"/>
    <property type="molecule type" value="Genomic_DNA"/>
</dbReference>
<reference evidence="2" key="4">
    <citation type="submission" date="2024-05" db="EMBL/GenBank/DDBJ databases">
        <authorList>
            <person name="Sun Q."/>
            <person name="Zhou Y."/>
        </authorList>
    </citation>
    <scope>NUCLEOTIDE SEQUENCE</scope>
    <source>
        <strain evidence="2">CGMCC 1.15931</strain>
    </source>
</reference>
<gene>
    <name evidence="2" type="ORF">GCM10011572_03590</name>
    <name evidence="3" type="ORF">GM672_10155</name>
</gene>
<comment type="caution">
    <text evidence="3">The sequence shown here is derived from an EMBL/GenBank/DDBJ whole genome shotgun (WGS) entry which is preliminary data.</text>
</comment>
<reference evidence="2" key="1">
    <citation type="journal article" date="2014" name="Int. J. Syst. Evol. Microbiol.">
        <title>Complete genome of a new Firmicutes species belonging to the dominant human colonic microbiota ('Ruminococcus bicirculans') reveals two chromosomes and a selective capacity to utilize plant glucans.</title>
        <authorList>
            <consortium name="NISC Comparative Sequencing Program"/>
            <person name="Wegmann U."/>
            <person name="Louis P."/>
            <person name="Goesmann A."/>
            <person name="Henrissat B."/>
            <person name="Duncan S.H."/>
            <person name="Flint H.J."/>
        </authorList>
    </citation>
    <scope>NUCLEOTIDE SEQUENCE</scope>
    <source>
        <strain evidence="2">CGMCC 1.15931</strain>
    </source>
</reference>
<evidence type="ECO:0000313" key="2">
    <source>
        <dbReference type="EMBL" id="GGB84952.1"/>
    </source>
</evidence>
<organism evidence="3 4">
    <name type="scientific">Pseudoduganella buxea</name>
    <dbReference type="NCBI Taxonomy" id="1949069"/>
    <lineage>
        <taxon>Bacteria</taxon>
        <taxon>Pseudomonadati</taxon>
        <taxon>Pseudomonadota</taxon>
        <taxon>Betaproteobacteria</taxon>
        <taxon>Burkholderiales</taxon>
        <taxon>Oxalobacteraceae</taxon>
        <taxon>Telluria group</taxon>
        <taxon>Pseudoduganella</taxon>
    </lineage>
</organism>
<name>A0A6I3SXU9_9BURK</name>
<proteinExistence type="predicted"/>
<reference evidence="5" key="2">
    <citation type="journal article" date="2019" name="Int. J. Syst. Evol. Microbiol.">
        <title>The Global Catalogue of Microorganisms (GCM) 10K type strain sequencing project: providing services to taxonomists for standard genome sequencing and annotation.</title>
        <authorList>
            <consortium name="The Broad Institute Genomics Platform"/>
            <consortium name="The Broad Institute Genome Sequencing Center for Infectious Disease"/>
            <person name="Wu L."/>
            <person name="Ma J."/>
        </authorList>
    </citation>
    <scope>NUCLEOTIDE SEQUENCE [LARGE SCALE GENOMIC DNA]</scope>
    <source>
        <strain evidence="5">CGMCC 1.15931</strain>
    </source>
</reference>
<evidence type="ECO:0000256" key="1">
    <source>
        <dbReference type="SAM" id="SignalP"/>
    </source>
</evidence>
<dbReference type="RefSeq" id="WP_155470412.1">
    <property type="nucleotide sequence ID" value="NZ_BMKG01000001.1"/>
</dbReference>
<dbReference type="Proteomes" id="UP000622638">
    <property type="component" value="Unassembled WGS sequence"/>
</dbReference>
<feature type="chain" id="PRO_5026219081" evidence="1">
    <location>
        <begin position="23"/>
        <end position="223"/>
    </location>
</feature>
<dbReference type="PROSITE" id="PS51257">
    <property type="entry name" value="PROKAR_LIPOPROTEIN"/>
    <property type="match status" value="1"/>
</dbReference>
<reference evidence="3 4" key="3">
    <citation type="submission" date="2019-11" db="EMBL/GenBank/DDBJ databases">
        <title>Type strains purchased from KCTC, JCM and DSMZ.</title>
        <authorList>
            <person name="Lu H."/>
        </authorList>
    </citation>
    <scope>NUCLEOTIDE SEQUENCE [LARGE SCALE GENOMIC DNA]</scope>
    <source>
        <strain evidence="3 4">KCTC 52429</strain>
    </source>
</reference>
<evidence type="ECO:0000313" key="3">
    <source>
        <dbReference type="EMBL" id="MTV53092.1"/>
    </source>
</evidence>
<dbReference type="EMBL" id="WNKZ01000022">
    <property type="protein sequence ID" value="MTV53092.1"/>
    <property type="molecule type" value="Genomic_DNA"/>
</dbReference>
<dbReference type="Gene3D" id="3.40.50.10610">
    <property type="entry name" value="ABC-type transport auxiliary lipoprotein component"/>
    <property type="match status" value="1"/>
</dbReference>
<keyword evidence="2" id="KW-0449">Lipoprotein</keyword>
<evidence type="ECO:0000313" key="4">
    <source>
        <dbReference type="Proteomes" id="UP000430634"/>
    </source>
</evidence>